<dbReference type="SUPFAM" id="SSF53720">
    <property type="entry name" value="ALDH-like"/>
    <property type="match status" value="1"/>
</dbReference>
<feature type="domain" description="Aldehyde dehydrogenase" evidence="3">
    <location>
        <begin position="24"/>
        <end position="487"/>
    </location>
</feature>
<dbReference type="EMBL" id="VNIQ01000006">
    <property type="protein sequence ID" value="TYQ02550.1"/>
    <property type="molecule type" value="Genomic_DNA"/>
</dbReference>
<dbReference type="Gene3D" id="3.40.605.10">
    <property type="entry name" value="Aldehyde Dehydrogenase, Chain A, domain 1"/>
    <property type="match status" value="1"/>
</dbReference>
<name>A0A652YLT7_NOCGL</name>
<dbReference type="InterPro" id="IPR016160">
    <property type="entry name" value="Ald_DH_CS_CYS"/>
</dbReference>
<accession>A0A652YLT7</accession>
<reference evidence="4" key="1">
    <citation type="submission" date="2019-07" db="EMBL/GenBank/DDBJ databases">
        <title>Genomic Encyclopedia of Type Strains, Phase IV (KMG-IV): sequencing the most valuable type-strain genomes for metagenomic binning, comparative biology and taxonomic classification.</title>
        <authorList>
            <person name="Goeker M."/>
        </authorList>
    </citation>
    <scope>NUCLEOTIDE SEQUENCE</scope>
    <source>
        <strain evidence="4">DSM 44596</strain>
    </source>
</reference>
<evidence type="ECO:0000313" key="4">
    <source>
        <dbReference type="EMBL" id="TYQ02550.1"/>
    </source>
</evidence>
<evidence type="ECO:0000259" key="3">
    <source>
        <dbReference type="Pfam" id="PF00171"/>
    </source>
</evidence>
<dbReference type="InterPro" id="IPR016163">
    <property type="entry name" value="Ald_DH_C"/>
</dbReference>
<dbReference type="Gene3D" id="3.40.309.10">
    <property type="entry name" value="Aldehyde Dehydrogenase, Chain A, domain 2"/>
    <property type="match status" value="1"/>
</dbReference>
<dbReference type="FunFam" id="3.40.309.10:FF:000012">
    <property type="entry name" value="Betaine aldehyde dehydrogenase"/>
    <property type="match status" value="1"/>
</dbReference>
<evidence type="ECO:0000256" key="1">
    <source>
        <dbReference type="ARBA" id="ARBA00009986"/>
    </source>
</evidence>
<dbReference type="PROSITE" id="PS00070">
    <property type="entry name" value="ALDEHYDE_DEHYDR_CYS"/>
    <property type="match status" value="1"/>
</dbReference>
<dbReference type="PANTHER" id="PTHR11699">
    <property type="entry name" value="ALDEHYDE DEHYDROGENASE-RELATED"/>
    <property type="match status" value="1"/>
</dbReference>
<organism evidence="4">
    <name type="scientific">Nocardia globerula</name>
    <dbReference type="NCBI Taxonomy" id="1818"/>
    <lineage>
        <taxon>Bacteria</taxon>
        <taxon>Bacillati</taxon>
        <taxon>Actinomycetota</taxon>
        <taxon>Actinomycetes</taxon>
        <taxon>Mycobacteriales</taxon>
        <taxon>Nocardiaceae</taxon>
        <taxon>Nocardia</taxon>
    </lineage>
</organism>
<dbReference type="InterPro" id="IPR015590">
    <property type="entry name" value="Aldehyde_DH_dom"/>
</dbReference>
<dbReference type="InterPro" id="IPR016161">
    <property type="entry name" value="Ald_DH/histidinol_DH"/>
</dbReference>
<proteinExistence type="inferred from homology"/>
<keyword evidence="2" id="KW-0560">Oxidoreductase</keyword>
<gene>
    <name evidence="4" type="ORF">FNL38_106370</name>
</gene>
<evidence type="ECO:0000256" key="2">
    <source>
        <dbReference type="ARBA" id="ARBA00023002"/>
    </source>
</evidence>
<comment type="caution">
    <text evidence="4">The sequence shown here is derived from an EMBL/GenBank/DDBJ whole genome shotgun (WGS) entry which is preliminary data.</text>
</comment>
<comment type="similarity">
    <text evidence="1">Belongs to the aldehyde dehydrogenase family.</text>
</comment>
<dbReference type="AlphaFoldDB" id="A0A652YLT7"/>
<dbReference type="GO" id="GO:0016620">
    <property type="term" value="F:oxidoreductase activity, acting on the aldehyde or oxo group of donors, NAD or NADP as acceptor"/>
    <property type="evidence" value="ECO:0007669"/>
    <property type="project" value="InterPro"/>
</dbReference>
<dbReference type="FunFam" id="3.40.605.10:FF:000007">
    <property type="entry name" value="NAD/NADP-dependent betaine aldehyde dehydrogenase"/>
    <property type="match status" value="1"/>
</dbReference>
<dbReference type="InterPro" id="IPR016162">
    <property type="entry name" value="Ald_DH_N"/>
</dbReference>
<sequence>MTATYGAATVFDELPSGLLIGSDWVSGSSGGSYEHVYPASGRRNATIEIAGEVEIDRAVKSAWEAHREWIAYTPERRRDLLFDLADAVKADVDRLARLNVHDFGVPIMMSAGHIGLAEKFIRYYAGYVDKAHGSSTPVSNKFDVNLIEREPYGVVGIIAPWNGPMVVVGLNVAPALAAGNAVVLKPSELSPFTSLRFGELCLEVGLPPGLVNVLPSGPEGGAALVRHRGISKIHFTGGGDTAKKIIAEAAANLTPVATELGGKSANIVFADADLDAAAKLSAFQGPLGQAGQSCACGSRILVQDSVYDAFIEKFLAVVQSVKIGEPFDPSVVVGPVVSQVAADRILETIDRASTEEMGELIAGGKRLGGDLADGFFIEPTVFTDVDNHSPLARIETFGPVVSIMRFTDEAQAVGIANDTVFGLNAYIQTNDLTRAHRVARQLEAGSVWVNRNSDISPQSPYGGYKQSGTGRAGGLEGLHEFQQVKNIRIGMS</sequence>
<dbReference type="Pfam" id="PF00171">
    <property type="entry name" value="Aldedh"/>
    <property type="match status" value="1"/>
</dbReference>
<protein>
    <submittedName>
        <fullName evidence="4">Acyl-CoA reductase-like NAD-dependent aldehyde dehydrogenase</fullName>
    </submittedName>
</protein>